<dbReference type="InterPro" id="IPR050624">
    <property type="entry name" value="HTH-type_Tx_Regulator"/>
</dbReference>
<accession>A0A0R1TX09</accession>
<dbReference type="PANTHER" id="PTHR43479">
    <property type="entry name" value="ACREF/ENVCD OPERON REPRESSOR-RELATED"/>
    <property type="match status" value="1"/>
</dbReference>
<dbReference type="AlphaFoldDB" id="A0A0R1TX09"/>
<dbReference type="InterPro" id="IPR001647">
    <property type="entry name" value="HTH_TetR"/>
</dbReference>
<evidence type="ECO:0000256" key="2">
    <source>
        <dbReference type="PROSITE-ProRule" id="PRU00335"/>
    </source>
</evidence>
<dbReference type="STRING" id="1423740.FC36_GL000682"/>
<dbReference type="InterPro" id="IPR009057">
    <property type="entry name" value="Homeodomain-like_sf"/>
</dbReference>
<dbReference type="Proteomes" id="UP000051048">
    <property type="component" value="Unassembled WGS sequence"/>
</dbReference>
<dbReference type="PATRIC" id="fig|1423740.3.peg.729"/>
<sequence>MDIIYVKGKNMSKTDLRIVKTQKAIKESFKVLVCQEGITKITVKELAAKAKIHRKTFYLHYANLDALYEEVVQELAQAYYAEIDRLPVGADFTEVNRVFFEFVCQQDKYAEKLLCDPGYRQFADQLFTMTLSHNRQRHNPYQKYRTLEQNIINNFLALTSLNLYRQWVKDGKQLAVEDLIALSGQLFTQGISSLNLV</sequence>
<evidence type="ECO:0000259" key="3">
    <source>
        <dbReference type="PROSITE" id="PS50977"/>
    </source>
</evidence>
<feature type="DNA-binding region" description="H-T-H motif" evidence="2">
    <location>
        <begin position="42"/>
        <end position="61"/>
    </location>
</feature>
<name>A0A0R1TX09_9LACO</name>
<organism evidence="4 5">
    <name type="scientific">Ligilactobacillus equi DSM 15833 = JCM 10991</name>
    <dbReference type="NCBI Taxonomy" id="1423740"/>
    <lineage>
        <taxon>Bacteria</taxon>
        <taxon>Bacillati</taxon>
        <taxon>Bacillota</taxon>
        <taxon>Bacilli</taxon>
        <taxon>Lactobacillales</taxon>
        <taxon>Lactobacillaceae</taxon>
        <taxon>Ligilactobacillus</taxon>
    </lineage>
</organism>
<dbReference type="GO" id="GO:0003677">
    <property type="term" value="F:DNA binding"/>
    <property type="evidence" value="ECO:0007669"/>
    <property type="project" value="UniProtKB-UniRule"/>
</dbReference>
<evidence type="ECO:0000313" key="5">
    <source>
        <dbReference type="Proteomes" id="UP000051048"/>
    </source>
</evidence>
<comment type="caution">
    <text evidence="4">The sequence shown here is derived from an EMBL/GenBank/DDBJ whole genome shotgun (WGS) entry which is preliminary data.</text>
</comment>
<dbReference type="SUPFAM" id="SSF46689">
    <property type="entry name" value="Homeodomain-like"/>
    <property type="match status" value="1"/>
</dbReference>
<evidence type="ECO:0000256" key="1">
    <source>
        <dbReference type="ARBA" id="ARBA00023125"/>
    </source>
</evidence>
<evidence type="ECO:0000313" key="4">
    <source>
        <dbReference type="EMBL" id="KRL85310.1"/>
    </source>
</evidence>
<reference evidence="4 5" key="1">
    <citation type="journal article" date="2015" name="Genome Announc.">
        <title>Expanding the biotechnology potential of lactobacilli through comparative genomics of 213 strains and associated genera.</title>
        <authorList>
            <person name="Sun Z."/>
            <person name="Harris H.M."/>
            <person name="McCann A."/>
            <person name="Guo C."/>
            <person name="Argimon S."/>
            <person name="Zhang W."/>
            <person name="Yang X."/>
            <person name="Jeffery I.B."/>
            <person name="Cooney J.C."/>
            <person name="Kagawa T.F."/>
            <person name="Liu W."/>
            <person name="Song Y."/>
            <person name="Salvetti E."/>
            <person name="Wrobel A."/>
            <person name="Rasinkangas P."/>
            <person name="Parkhill J."/>
            <person name="Rea M.C."/>
            <person name="O'Sullivan O."/>
            <person name="Ritari J."/>
            <person name="Douillard F.P."/>
            <person name="Paul Ross R."/>
            <person name="Yang R."/>
            <person name="Briner A.E."/>
            <person name="Felis G.E."/>
            <person name="de Vos W.M."/>
            <person name="Barrangou R."/>
            <person name="Klaenhammer T.R."/>
            <person name="Caufield P.W."/>
            <person name="Cui Y."/>
            <person name="Zhang H."/>
            <person name="O'Toole P.W."/>
        </authorList>
    </citation>
    <scope>NUCLEOTIDE SEQUENCE [LARGE SCALE GENOMIC DNA]</scope>
    <source>
        <strain evidence="4 5">DSM 15833</strain>
    </source>
</reference>
<dbReference type="Gene3D" id="1.10.357.10">
    <property type="entry name" value="Tetracycline Repressor, domain 2"/>
    <property type="match status" value="1"/>
</dbReference>
<dbReference type="EMBL" id="AZFH01000001">
    <property type="protein sequence ID" value="KRL85310.1"/>
    <property type="molecule type" value="Genomic_DNA"/>
</dbReference>
<dbReference type="PROSITE" id="PS50977">
    <property type="entry name" value="HTH_TETR_2"/>
    <property type="match status" value="1"/>
</dbReference>
<feature type="domain" description="HTH tetR-type" evidence="3">
    <location>
        <begin position="19"/>
        <end position="79"/>
    </location>
</feature>
<dbReference type="PANTHER" id="PTHR43479:SF7">
    <property type="entry name" value="TETR-FAMILY TRANSCRIPTIONAL REGULATOR"/>
    <property type="match status" value="1"/>
</dbReference>
<protein>
    <recommendedName>
        <fullName evidence="3">HTH tetR-type domain-containing protein</fullName>
    </recommendedName>
</protein>
<gene>
    <name evidence="4" type="ORF">FC36_GL000682</name>
</gene>
<proteinExistence type="predicted"/>
<keyword evidence="1 2" id="KW-0238">DNA-binding</keyword>